<feature type="region of interest" description="Disordered" evidence="1">
    <location>
        <begin position="948"/>
        <end position="967"/>
    </location>
</feature>
<feature type="region of interest" description="Disordered" evidence="1">
    <location>
        <begin position="978"/>
        <end position="1095"/>
    </location>
</feature>
<dbReference type="PANTHER" id="PTHR48125:SF10">
    <property type="entry name" value="OS12G0136300 PROTEIN"/>
    <property type="match status" value="1"/>
</dbReference>
<evidence type="ECO:0000313" key="3">
    <source>
        <dbReference type="Proteomes" id="UP000664859"/>
    </source>
</evidence>
<evidence type="ECO:0000313" key="2">
    <source>
        <dbReference type="EMBL" id="KAG5191730.1"/>
    </source>
</evidence>
<feature type="region of interest" description="Disordered" evidence="1">
    <location>
        <begin position="1451"/>
        <end position="1539"/>
    </location>
</feature>
<feature type="compositionally biased region" description="Acidic residues" evidence="1">
    <location>
        <begin position="785"/>
        <end position="801"/>
    </location>
</feature>
<feature type="compositionally biased region" description="Basic residues" evidence="1">
    <location>
        <begin position="1456"/>
        <end position="1467"/>
    </location>
</feature>
<organism evidence="2 3">
    <name type="scientific">Tribonema minus</name>
    <dbReference type="NCBI Taxonomy" id="303371"/>
    <lineage>
        <taxon>Eukaryota</taxon>
        <taxon>Sar</taxon>
        <taxon>Stramenopiles</taxon>
        <taxon>Ochrophyta</taxon>
        <taxon>PX clade</taxon>
        <taxon>Xanthophyceae</taxon>
        <taxon>Tribonematales</taxon>
        <taxon>Tribonemataceae</taxon>
        <taxon>Tribonema</taxon>
    </lineage>
</organism>
<protein>
    <submittedName>
        <fullName evidence="2">Uncharacterized protein</fullName>
    </submittedName>
</protein>
<dbReference type="EMBL" id="JAFCMP010000015">
    <property type="protein sequence ID" value="KAG5191730.1"/>
    <property type="molecule type" value="Genomic_DNA"/>
</dbReference>
<feature type="compositionally biased region" description="Gly residues" evidence="1">
    <location>
        <begin position="951"/>
        <end position="967"/>
    </location>
</feature>
<comment type="caution">
    <text evidence="2">The sequence shown here is derived from an EMBL/GenBank/DDBJ whole genome shotgun (WGS) entry which is preliminary data.</text>
</comment>
<feature type="compositionally biased region" description="Gly residues" evidence="1">
    <location>
        <begin position="1570"/>
        <end position="1579"/>
    </location>
</feature>
<dbReference type="Proteomes" id="UP000664859">
    <property type="component" value="Unassembled WGS sequence"/>
</dbReference>
<evidence type="ECO:0000256" key="1">
    <source>
        <dbReference type="SAM" id="MobiDB-lite"/>
    </source>
</evidence>
<feature type="region of interest" description="Disordered" evidence="1">
    <location>
        <begin position="1269"/>
        <end position="1300"/>
    </location>
</feature>
<feature type="compositionally biased region" description="Gly residues" evidence="1">
    <location>
        <begin position="1035"/>
        <end position="1059"/>
    </location>
</feature>
<feature type="compositionally biased region" description="Gly residues" evidence="1">
    <location>
        <begin position="1168"/>
        <end position="1185"/>
    </location>
</feature>
<feature type="region of interest" description="Disordered" evidence="1">
    <location>
        <begin position="1565"/>
        <end position="1607"/>
    </location>
</feature>
<feature type="compositionally biased region" description="Polar residues" evidence="1">
    <location>
        <begin position="1193"/>
        <end position="1203"/>
    </location>
</feature>
<feature type="region of interest" description="Disordered" evidence="1">
    <location>
        <begin position="783"/>
        <end position="889"/>
    </location>
</feature>
<feature type="compositionally biased region" description="Low complexity" evidence="1">
    <location>
        <begin position="802"/>
        <end position="811"/>
    </location>
</feature>
<proteinExistence type="predicted"/>
<feature type="compositionally biased region" description="Low complexity" evidence="1">
    <location>
        <begin position="1084"/>
        <end position="1095"/>
    </location>
</feature>
<feature type="compositionally biased region" description="Gly residues" evidence="1">
    <location>
        <begin position="1211"/>
        <end position="1226"/>
    </location>
</feature>
<feature type="compositionally biased region" description="Basic residues" evidence="1">
    <location>
        <begin position="1482"/>
        <end position="1520"/>
    </location>
</feature>
<feature type="compositionally biased region" description="Pro residues" evidence="1">
    <location>
        <begin position="1269"/>
        <end position="1281"/>
    </location>
</feature>
<feature type="compositionally biased region" description="Pro residues" evidence="1">
    <location>
        <begin position="1130"/>
        <end position="1144"/>
    </location>
</feature>
<keyword evidence="3" id="KW-1185">Reference proteome</keyword>
<gene>
    <name evidence="2" type="ORF">JKP88DRAFT_295227</name>
</gene>
<feature type="region of interest" description="Disordered" evidence="1">
    <location>
        <begin position="1130"/>
        <end position="1229"/>
    </location>
</feature>
<feature type="compositionally biased region" description="Low complexity" evidence="1">
    <location>
        <begin position="840"/>
        <end position="849"/>
    </location>
</feature>
<sequence length="1607" mass="167112">MAARCRRRCSAPLAHQRRAAPQPTSASAAARRWLSNAGFARHCRYGCMATNTVGAAAAASSIDGSWRLSPPPLQLDDVGFVHMHIAVRCCLDTALPSCHQWRVRLAEDGCDNFGHILAMQAAIDAAHAAYKDSKHHLFAYDRLALYVLQDEGCYALLSVVDAVTDCPLYGSEGAYTLLSRRYQSGHTEGRIADVNHVKSAHSILWWQWSLHNLGLKPVSAESATAEERHLIFQHSFRRTEPYCGNCNDHITLANAHLEAPPMDLTFCPRRALLKEGRAELAHLHYSPWCRECVEKQQGGRGGTGWARAFDSRRRKHNVAMHACSQIRKNQHLHTAERNEAPHRAIPRPTITQQHLLVMPLLTGYMRDRIAAGDAPYAPANQLAVCLPCQYAAGAVHGFDRRLALGLVVTSLAMWGAEHPTLAGDAATAWDAGLADYAKSFAQAHKRWTAEEVEEMVRKAHGKCVTLGFRVLFGTHKQMLAQARRCPRACDVKVAQQARGPEARDKILERLKGHMDRVKPLQNITEDGRKRRVYEKDNVRLTCALANQGVTLLYAFGMRRVQVSFSLSPPSASGLAGLPHHDMASAPPPPTAAACMFCARPLVTAKGTRDAELADDQARRIWLMRDAVAYYSAIASRDCHTGKAAALQKTAADAAQRLYEEQLSDASTNQVPWVAGAALIKHDATTKLNDEVERLLQLHRAAVERLARGCLCFMLANTPHHSNEYCAGHVPGGAGIDAFMRAAFGGRARYNPSVPFFGHTYAERIVTGQHIPCPRYDVGDVCGDADGADTGDDEDDDDDDGFADSASDGSFSNDDDDGGLRKPAALAPSPNRVLTPRRSDSIGSSPLRSSSGGGGAHRHVAVRRNSAGGSGGSGSAANLRTASGGGDRGGAAAAAADAVARGAPNAQRAFAARPAFAAAAHGGPVRQILAPSDGAIEMPMSQLIARMQASGGASGGGSDGGSAGDVTGGTGAAAARGMGVSSGGAGASSSGVSGERGCGAPHAQRAPAARPAFNPYSKKPARSGGGGERMVVGAAGARGMGASSGGGGAYTGGGRGGAIGDGAPKASGGTSGASQVNPYKQPALSGGASAARGGCASSRPWIYREAPLVPPLALGAPPPPRSLPPAVLYAPPPPPPLPAPIPLAPAAPTTMRSPPPRAGPPSLRRMGASSGGGGAYTGGGRGGAIGDGAPKASGDTNGASQVNPYKQPALSGGAGAVRGGCGGGSSGGAARQGRLLVGIYREAPLMPPLALGAPPPPRSLPPAVLYAPPPPPPLPAPIPLAPAAPTTMRSPPSRAGPPSLRRRARRRCARCAWGAPQPRSPLTPLLDAPAPPLLTPIPLAAAAPVPPVTSPALPPSLPPPEAPPLACIRAINCDMGISIAPSEGARICRTGPPCAAAAKAGRAAKARCALGAPRATASAAAAAAPPLSPPPDVVRKRARRAAATAAAAAAAYGTAAWRRRRGQRRHERRLASTPLQAAGPAGRRGRGARRRRRRQQRRQQRRRMAQHRTHAWRLQGRHGRFRAASGAPHAQHAAHAPSAAAVRSILPAPRGATELSADDLLAQMSAARGGDSSGDSGGGHDVSAAARGGNERGSFVPASHLRRAPLHH</sequence>
<reference evidence="2" key="1">
    <citation type="submission" date="2021-02" db="EMBL/GenBank/DDBJ databases">
        <title>First Annotated Genome of the Yellow-green Alga Tribonema minus.</title>
        <authorList>
            <person name="Mahan K.M."/>
        </authorList>
    </citation>
    <scope>NUCLEOTIDE SEQUENCE</scope>
    <source>
        <strain evidence="2">UTEX B ZZ1240</strain>
    </source>
</reference>
<name>A0A835ZDK1_9STRA</name>
<feature type="compositionally biased region" description="Low complexity" evidence="1">
    <location>
        <begin position="1282"/>
        <end position="1298"/>
    </location>
</feature>
<dbReference type="PANTHER" id="PTHR48125">
    <property type="entry name" value="LP07818P1"/>
    <property type="match status" value="1"/>
</dbReference>
<accession>A0A835ZDK1</accession>
<feature type="compositionally biased region" description="Low complexity" evidence="1">
    <location>
        <begin position="1522"/>
        <end position="1539"/>
    </location>
</feature>
<feature type="compositionally biased region" description="Low complexity" evidence="1">
    <location>
        <begin position="986"/>
        <end position="1011"/>
    </location>
</feature>